<proteinExistence type="predicted"/>
<dbReference type="EC" id="4.2.1.55" evidence="10"/>
<gene>
    <name evidence="10" type="primary">crt_2</name>
    <name evidence="10" type="ORF">NCTC7357_00722</name>
</gene>
<evidence type="ECO:0000313" key="11">
    <source>
        <dbReference type="Proteomes" id="UP000277437"/>
    </source>
</evidence>
<feature type="compositionally biased region" description="Basic and acidic residues" evidence="7">
    <location>
        <begin position="75"/>
        <end position="86"/>
    </location>
</feature>
<dbReference type="GO" id="GO:1902600">
    <property type="term" value="P:proton transmembrane transport"/>
    <property type="evidence" value="ECO:0007669"/>
    <property type="project" value="InterPro"/>
</dbReference>
<evidence type="ECO:0000313" key="10">
    <source>
        <dbReference type="EMBL" id="VEF72486.1"/>
    </source>
</evidence>
<evidence type="ECO:0000256" key="6">
    <source>
        <dbReference type="ARBA" id="ARBA00023136"/>
    </source>
</evidence>
<feature type="transmembrane region" description="Helical" evidence="8">
    <location>
        <begin position="30"/>
        <end position="53"/>
    </location>
</feature>
<keyword evidence="2" id="KW-0050">Antiport</keyword>
<dbReference type="GO" id="GO:0015297">
    <property type="term" value="F:antiporter activity"/>
    <property type="evidence" value="ECO:0007669"/>
    <property type="project" value="UniProtKB-KW"/>
</dbReference>
<evidence type="ECO:0000256" key="1">
    <source>
        <dbReference type="ARBA" id="ARBA00004141"/>
    </source>
</evidence>
<keyword evidence="3 8" id="KW-0812">Transmembrane</keyword>
<evidence type="ECO:0000256" key="8">
    <source>
        <dbReference type="SAM" id="Phobius"/>
    </source>
</evidence>
<protein>
    <submittedName>
        <fullName evidence="10">3-hydroxybutyryl-CoA dehydratase Crt</fullName>
        <ecNumber evidence="10">4.2.1.55</ecNumber>
    </submittedName>
</protein>
<evidence type="ECO:0000256" key="5">
    <source>
        <dbReference type="ARBA" id="ARBA00023065"/>
    </source>
</evidence>
<name>A0AAX3FQC2_9PSED</name>
<evidence type="ECO:0000256" key="2">
    <source>
        <dbReference type="ARBA" id="ARBA00022449"/>
    </source>
</evidence>
<keyword evidence="4 8" id="KW-1133">Transmembrane helix</keyword>
<dbReference type="EMBL" id="LR134334">
    <property type="protein sequence ID" value="VEF72486.1"/>
    <property type="molecule type" value="Genomic_DNA"/>
</dbReference>
<reference evidence="10 11" key="1">
    <citation type="submission" date="2018-12" db="EMBL/GenBank/DDBJ databases">
        <authorList>
            <consortium name="Pathogen Informatics"/>
        </authorList>
    </citation>
    <scope>NUCLEOTIDE SEQUENCE [LARGE SCALE GENOMIC DNA]</scope>
    <source>
        <strain evidence="10 11">NCTC7357</strain>
    </source>
</reference>
<dbReference type="Gene3D" id="1.20.1530.20">
    <property type="match status" value="1"/>
</dbReference>
<keyword evidence="2" id="KW-0813">Transport</keyword>
<keyword evidence="5" id="KW-0406">Ion transport</keyword>
<dbReference type="Proteomes" id="UP000277437">
    <property type="component" value="Chromosome"/>
</dbReference>
<dbReference type="GO" id="GO:0016020">
    <property type="term" value="C:membrane"/>
    <property type="evidence" value="ECO:0007669"/>
    <property type="project" value="UniProtKB-SubCell"/>
</dbReference>
<feature type="region of interest" description="Disordered" evidence="7">
    <location>
        <begin position="75"/>
        <end position="98"/>
    </location>
</feature>
<dbReference type="Pfam" id="PF00999">
    <property type="entry name" value="Na_H_Exchanger"/>
    <property type="match status" value="1"/>
</dbReference>
<dbReference type="RefSeq" id="WP_232018453.1">
    <property type="nucleotide sequence ID" value="NZ_CP118137.1"/>
</dbReference>
<organism evidence="10 11">
    <name type="scientific">Pseudomonas chlororaphis</name>
    <dbReference type="NCBI Taxonomy" id="587753"/>
    <lineage>
        <taxon>Bacteria</taxon>
        <taxon>Pseudomonadati</taxon>
        <taxon>Pseudomonadota</taxon>
        <taxon>Gammaproteobacteria</taxon>
        <taxon>Pseudomonadales</taxon>
        <taxon>Pseudomonadaceae</taxon>
        <taxon>Pseudomonas</taxon>
    </lineage>
</organism>
<accession>A0AAX3FQC2</accession>
<evidence type="ECO:0000259" key="9">
    <source>
        <dbReference type="Pfam" id="PF00999"/>
    </source>
</evidence>
<dbReference type="AlphaFoldDB" id="A0AAX3FQC2"/>
<dbReference type="InterPro" id="IPR038770">
    <property type="entry name" value="Na+/solute_symporter_sf"/>
</dbReference>
<sequence>MIGEICVGILLGPCLLLVLGAQWHTAVFPTAIRLGIETLGNIGLVLLMFQIGLRIEAECFNRSIHQPETLEGLRRLRERDHPDLRSDAPAQTPGLTRD</sequence>
<evidence type="ECO:0000256" key="7">
    <source>
        <dbReference type="SAM" id="MobiDB-lite"/>
    </source>
</evidence>
<comment type="subcellular location">
    <subcellularLocation>
        <location evidence="1">Membrane</location>
        <topology evidence="1">Multi-pass membrane protein</topology>
    </subcellularLocation>
</comment>
<dbReference type="InterPro" id="IPR006153">
    <property type="entry name" value="Cation/H_exchanger_TM"/>
</dbReference>
<feature type="domain" description="Cation/H+ exchanger transmembrane" evidence="9">
    <location>
        <begin position="2"/>
        <end position="62"/>
    </location>
</feature>
<keyword evidence="10" id="KW-0456">Lyase</keyword>
<dbReference type="GO" id="GO:0016829">
    <property type="term" value="F:lyase activity"/>
    <property type="evidence" value="ECO:0007669"/>
    <property type="project" value="UniProtKB-KW"/>
</dbReference>
<evidence type="ECO:0000256" key="3">
    <source>
        <dbReference type="ARBA" id="ARBA00022692"/>
    </source>
</evidence>
<evidence type="ECO:0000256" key="4">
    <source>
        <dbReference type="ARBA" id="ARBA00022989"/>
    </source>
</evidence>
<keyword evidence="6 8" id="KW-0472">Membrane</keyword>